<dbReference type="GO" id="GO:0019433">
    <property type="term" value="P:triglyceride catabolic process"/>
    <property type="evidence" value="ECO:0007669"/>
    <property type="project" value="TreeGrafter"/>
</dbReference>
<keyword evidence="2" id="KW-1015">Disulfide bond</keyword>
<dbReference type="AlphaFoldDB" id="A0A563EZZ2"/>
<evidence type="ECO:0000313" key="4">
    <source>
        <dbReference type="EMBL" id="TWP53295.1"/>
    </source>
</evidence>
<reference evidence="4 5" key="1">
    <citation type="submission" date="2019-07" db="EMBL/GenBank/DDBJ databases">
        <title>Lentzea xizangensis sp. nov., isolated from Qinghai-Tibetan Plateau Soils.</title>
        <authorList>
            <person name="Huang J."/>
        </authorList>
    </citation>
    <scope>NUCLEOTIDE SEQUENCE [LARGE SCALE GENOMIC DNA]</scope>
    <source>
        <strain evidence="4 5">FXJ1.1311</strain>
    </source>
</reference>
<feature type="disulfide bond" evidence="2">
    <location>
        <begin position="47"/>
        <end position="72"/>
    </location>
</feature>
<dbReference type="Proteomes" id="UP000316639">
    <property type="component" value="Unassembled WGS sequence"/>
</dbReference>
<dbReference type="Gene3D" id="3.40.50.1110">
    <property type="entry name" value="SGNH hydrolase"/>
    <property type="match status" value="1"/>
</dbReference>
<dbReference type="EMBL" id="VOBR01000003">
    <property type="protein sequence ID" value="TWP53295.1"/>
    <property type="molecule type" value="Genomic_DNA"/>
</dbReference>
<feature type="active site" description="Nucleophile" evidence="1">
    <location>
        <position position="31"/>
    </location>
</feature>
<dbReference type="InterPro" id="IPR013830">
    <property type="entry name" value="SGNH_hydro"/>
</dbReference>
<sequence length="254" mass="27305">MVSWVFLLGGGAPAPPPPPTTAIRYVALGDSYSSGVAAGDYGDSGDCKRSAHAYPVLWAAKRKAAEFGFVACSGATTADVRATQLSTLRETTTHVTISIGGNDAGFFDVMTTCTTGTDQQCADRVEVAKTFARTELPGRLNSLYQDIRTRSPRAKVVVVGYPRLYEVPAFCPTELSEPKRAKLNEAADVLVEVVKARANAKKFTFVPVGSRFAGHRICSADPWLTSLSVPVDESFHPNRNGQELGYLPALEKFI</sequence>
<dbReference type="Pfam" id="PF13472">
    <property type="entry name" value="Lipase_GDSL_2"/>
    <property type="match status" value="1"/>
</dbReference>
<dbReference type="CDD" id="cd01823">
    <property type="entry name" value="SEST_like"/>
    <property type="match status" value="1"/>
</dbReference>
<feature type="domain" description="SGNH hydrolase-type esterase" evidence="3">
    <location>
        <begin position="27"/>
        <end position="244"/>
    </location>
</feature>
<evidence type="ECO:0000256" key="2">
    <source>
        <dbReference type="PIRSR" id="PIRSR637460-2"/>
    </source>
</evidence>
<evidence type="ECO:0000313" key="5">
    <source>
        <dbReference type="Proteomes" id="UP000316639"/>
    </source>
</evidence>
<dbReference type="InterPro" id="IPR036514">
    <property type="entry name" value="SGNH_hydro_sf"/>
</dbReference>
<dbReference type="GO" id="GO:0004806">
    <property type="term" value="F:triacylglycerol lipase activity"/>
    <property type="evidence" value="ECO:0007669"/>
    <property type="project" value="TreeGrafter"/>
</dbReference>
<gene>
    <name evidence="4" type="ORF">FKR81_04810</name>
</gene>
<keyword evidence="5" id="KW-1185">Reference proteome</keyword>
<accession>A0A563EZZ2</accession>
<dbReference type="PANTHER" id="PTHR37981">
    <property type="entry name" value="LIPASE 2"/>
    <property type="match status" value="1"/>
</dbReference>
<dbReference type="SUPFAM" id="SSF52266">
    <property type="entry name" value="SGNH hydrolase"/>
    <property type="match status" value="1"/>
</dbReference>
<protein>
    <submittedName>
        <fullName evidence="4">SGNH/GDSL hydrolase family protein</fullName>
    </submittedName>
</protein>
<dbReference type="PANTHER" id="PTHR37981:SF1">
    <property type="entry name" value="SGNH HYDROLASE-TYPE ESTERASE DOMAIN-CONTAINING PROTEIN"/>
    <property type="match status" value="1"/>
</dbReference>
<comment type="caution">
    <text evidence="4">The sequence shown here is derived from an EMBL/GenBank/DDBJ whole genome shotgun (WGS) entry which is preliminary data.</text>
</comment>
<proteinExistence type="predicted"/>
<dbReference type="InterPro" id="IPR037460">
    <property type="entry name" value="SEST-like"/>
</dbReference>
<feature type="disulfide bond" evidence="2">
    <location>
        <begin position="171"/>
        <end position="218"/>
    </location>
</feature>
<feature type="active site" evidence="1">
    <location>
        <position position="236"/>
    </location>
</feature>
<dbReference type="OrthoDB" id="5503950at2"/>
<evidence type="ECO:0000256" key="1">
    <source>
        <dbReference type="PIRSR" id="PIRSR637460-1"/>
    </source>
</evidence>
<organism evidence="4 5">
    <name type="scientific">Lentzea tibetensis</name>
    <dbReference type="NCBI Taxonomy" id="2591470"/>
    <lineage>
        <taxon>Bacteria</taxon>
        <taxon>Bacillati</taxon>
        <taxon>Actinomycetota</taxon>
        <taxon>Actinomycetes</taxon>
        <taxon>Pseudonocardiales</taxon>
        <taxon>Pseudonocardiaceae</taxon>
        <taxon>Lentzea</taxon>
    </lineage>
</organism>
<feature type="disulfide bond" evidence="2">
    <location>
        <begin position="113"/>
        <end position="121"/>
    </location>
</feature>
<name>A0A563EZZ2_9PSEU</name>
<evidence type="ECO:0000259" key="3">
    <source>
        <dbReference type="Pfam" id="PF13472"/>
    </source>
</evidence>
<keyword evidence="4" id="KW-0378">Hydrolase</keyword>